<evidence type="ECO:0000313" key="4">
    <source>
        <dbReference type="Proteomes" id="UP000183018"/>
    </source>
</evidence>
<protein>
    <submittedName>
        <fullName evidence="3">Type III secretion system apparatus protein YscQ/HrcQ</fullName>
    </submittedName>
</protein>
<dbReference type="InterPro" id="IPR013385">
    <property type="entry name" value="T3SS_SpaO/YscQ/SpaO"/>
</dbReference>
<proteinExistence type="inferred from homology"/>
<dbReference type="SUPFAM" id="SSF101801">
    <property type="entry name" value="Surface presentation of antigens (SPOA)"/>
    <property type="match status" value="2"/>
</dbReference>
<keyword evidence="4" id="KW-1185">Reference proteome</keyword>
<dbReference type="Proteomes" id="UP000183018">
    <property type="component" value="Unassembled WGS sequence"/>
</dbReference>
<dbReference type="PANTHER" id="PTHR30034:SF5">
    <property type="entry name" value="SECRETION SYSTEM APPARATUS PROTEIN SSAQ"/>
    <property type="match status" value="1"/>
</dbReference>
<dbReference type="InterPro" id="IPR001172">
    <property type="entry name" value="FliN_T3SS_HrcQb"/>
</dbReference>
<organism evidence="3 4">
    <name type="scientific">Phytopseudomonas argentinensis</name>
    <dbReference type="NCBI Taxonomy" id="289370"/>
    <lineage>
        <taxon>Bacteria</taxon>
        <taxon>Pseudomonadati</taxon>
        <taxon>Pseudomonadota</taxon>
        <taxon>Gammaproteobacteria</taxon>
        <taxon>Pseudomonadales</taxon>
        <taxon>Pseudomonadaceae</taxon>
        <taxon>Phytopseudomonas</taxon>
    </lineage>
</organism>
<dbReference type="GO" id="GO:0071978">
    <property type="term" value="P:bacterial-type flagellum-dependent swarming motility"/>
    <property type="evidence" value="ECO:0007669"/>
    <property type="project" value="TreeGrafter"/>
</dbReference>
<feature type="domain" description="Flagellar motor switch protein FliN-like C-terminal" evidence="2">
    <location>
        <begin position="264"/>
        <end position="333"/>
    </location>
</feature>
<name>A0A1I3Q4P9_9GAMM</name>
<dbReference type="STRING" id="289370.SAMN05216602_4583"/>
<dbReference type="GO" id="GO:0009425">
    <property type="term" value="C:bacterial-type flagellum basal body"/>
    <property type="evidence" value="ECO:0007669"/>
    <property type="project" value="InterPro"/>
</dbReference>
<dbReference type="GO" id="GO:0003774">
    <property type="term" value="F:cytoskeletal motor activity"/>
    <property type="evidence" value="ECO:0007669"/>
    <property type="project" value="InterPro"/>
</dbReference>
<sequence>MNCHQSSLPAPLLPLLPQLDAARQALHNRLLRRRQPWQGEVAGERLEVSVSGQPAALQAALVLPARLGAAALQLHLDGPLLERLLSGLDLQRDFHGLPQPLQSLLLEQALMPWLEPLEQALGEPLTLDAEPQPWDFMLTLQLGVAGAPAGVLGLGLDTAAGEALAALLERHLQPARHALPTLQLGLALQRGWQTLSLAELRSLQPGDVLMLDCPPDADGLLVLGNGHRQARFKRQQSGLELLEAWQPINPTMENAMGQDADDAQLDDVPLTVVCQIGSLELPLGQLRELGEGSVLTLPDGDAQRVELMVNGRCVGRGELVAIGDGLGVRLTRFASL</sequence>
<dbReference type="InterPro" id="IPR036429">
    <property type="entry name" value="SpoA-like_sf"/>
</dbReference>
<dbReference type="Pfam" id="PF01052">
    <property type="entry name" value="FliMN_C"/>
    <property type="match status" value="1"/>
</dbReference>
<evidence type="ECO:0000259" key="2">
    <source>
        <dbReference type="Pfam" id="PF01052"/>
    </source>
</evidence>
<dbReference type="GO" id="GO:0030254">
    <property type="term" value="P:protein secretion by the type III secretion system"/>
    <property type="evidence" value="ECO:0007669"/>
    <property type="project" value="InterPro"/>
</dbReference>
<evidence type="ECO:0000256" key="1">
    <source>
        <dbReference type="ARBA" id="ARBA00009226"/>
    </source>
</evidence>
<dbReference type="OrthoDB" id="182173at2"/>
<gene>
    <name evidence="3" type="ORF">SAMN05216602_4583</name>
</gene>
<dbReference type="AlphaFoldDB" id="A0A1I3Q4P9"/>
<dbReference type="RefSeq" id="WP_074889842.1">
    <property type="nucleotide sequence ID" value="NZ_FORC01000007.1"/>
</dbReference>
<dbReference type="InterPro" id="IPR001543">
    <property type="entry name" value="FliN-like_C"/>
</dbReference>
<comment type="similarity">
    <text evidence="1">Belongs to the FliN/MopA/SpaO family.</text>
</comment>
<dbReference type="NCBIfam" id="TIGR02551">
    <property type="entry name" value="SpaO_YscQ"/>
    <property type="match status" value="1"/>
</dbReference>
<dbReference type="Gene3D" id="2.30.330.10">
    <property type="entry name" value="SpoA-like"/>
    <property type="match status" value="2"/>
</dbReference>
<dbReference type="GO" id="GO:0050918">
    <property type="term" value="P:positive chemotaxis"/>
    <property type="evidence" value="ECO:0007669"/>
    <property type="project" value="TreeGrafter"/>
</dbReference>
<evidence type="ECO:0000313" key="3">
    <source>
        <dbReference type="EMBL" id="SFJ28371.1"/>
    </source>
</evidence>
<reference evidence="4" key="1">
    <citation type="submission" date="2016-10" db="EMBL/GenBank/DDBJ databases">
        <authorList>
            <person name="Varghese N."/>
            <person name="Submissions S."/>
        </authorList>
    </citation>
    <scope>NUCLEOTIDE SEQUENCE [LARGE SCALE GENOMIC DNA]</scope>
    <source>
        <strain evidence="4">LMG 22563</strain>
    </source>
</reference>
<dbReference type="EMBL" id="FORC01000007">
    <property type="protein sequence ID" value="SFJ28371.1"/>
    <property type="molecule type" value="Genomic_DNA"/>
</dbReference>
<dbReference type="PRINTS" id="PR00956">
    <property type="entry name" value="FLGMOTORFLIN"/>
</dbReference>
<dbReference type="PANTHER" id="PTHR30034">
    <property type="entry name" value="FLAGELLAR MOTOR SWITCH PROTEIN FLIM"/>
    <property type="match status" value="1"/>
</dbReference>
<accession>A0A1I3Q4P9</accession>